<organism evidence="1 2">
    <name type="scientific">Penicillium argentinense</name>
    <dbReference type="NCBI Taxonomy" id="1131581"/>
    <lineage>
        <taxon>Eukaryota</taxon>
        <taxon>Fungi</taxon>
        <taxon>Dikarya</taxon>
        <taxon>Ascomycota</taxon>
        <taxon>Pezizomycotina</taxon>
        <taxon>Eurotiomycetes</taxon>
        <taxon>Eurotiomycetidae</taxon>
        <taxon>Eurotiales</taxon>
        <taxon>Aspergillaceae</taxon>
        <taxon>Penicillium</taxon>
    </lineage>
</organism>
<dbReference type="Proteomes" id="UP001149074">
    <property type="component" value="Unassembled WGS sequence"/>
</dbReference>
<reference evidence="1" key="2">
    <citation type="journal article" date="2023" name="IMA Fungus">
        <title>Comparative genomic study of the Penicillium genus elucidates a diverse pangenome and 15 lateral gene transfer events.</title>
        <authorList>
            <person name="Petersen C."/>
            <person name="Sorensen T."/>
            <person name="Nielsen M.R."/>
            <person name="Sondergaard T.E."/>
            <person name="Sorensen J.L."/>
            <person name="Fitzpatrick D.A."/>
            <person name="Frisvad J.C."/>
            <person name="Nielsen K.L."/>
        </authorList>
    </citation>
    <scope>NUCLEOTIDE SEQUENCE</scope>
    <source>
        <strain evidence="1">IBT 30761</strain>
    </source>
</reference>
<dbReference type="GeneID" id="81359748"/>
<protein>
    <recommendedName>
        <fullName evidence="3">PBP domain-containing protein</fullName>
    </recommendedName>
</protein>
<comment type="caution">
    <text evidence="1">The sequence shown here is derived from an EMBL/GenBank/DDBJ whole genome shotgun (WGS) entry which is preliminary data.</text>
</comment>
<dbReference type="EMBL" id="JAPQKI010000009">
    <property type="protein sequence ID" value="KAJ5089593.1"/>
    <property type="molecule type" value="Genomic_DNA"/>
</dbReference>
<gene>
    <name evidence="1" type="ORF">N7532_008277</name>
</gene>
<evidence type="ECO:0000313" key="1">
    <source>
        <dbReference type="EMBL" id="KAJ5089593.1"/>
    </source>
</evidence>
<dbReference type="AlphaFoldDB" id="A0A9W9K1G7"/>
<proteinExistence type="predicted"/>
<dbReference type="Gene3D" id="3.40.190.10">
    <property type="entry name" value="Periplasmic binding protein-like II"/>
    <property type="match status" value="1"/>
</dbReference>
<dbReference type="OrthoDB" id="10260248at2759"/>
<reference evidence="1" key="1">
    <citation type="submission" date="2022-11" db="EMBL/GenBank/DDBJ databases">
        <authorList>
            <person name="Petersen C."/>
        </authorList>
    </citation>
    <scope>NUCLEOTIDE SEQUENCE</scope>
    <source>
        <strain evidence="1">IBT 30761</strain>
    </source>
</reference>
<accession>A0A9W9K1G7</accession>
<dbReference type="RefSeq" id="XP_056471575.1">
    <property type="nucleotide sequence ID" value="XM_056620769.1"/>
</dbReference>
<evidence type="ECO:0008006" key="3">
    <source>
        <dbReference type="Google" id="ProtNLM"/>
    </source>
</evidence>
<name>A0A9W9K1G7_9EURO</name>
<evidence type="ECO:0000313" key="2">
    <source>
        <dbReference type="Proteomes" id="UP001149074"/>
    </source>
</evidence>
<keyword evidence="2" id="KW-1185">Reference proteome</keyword>
<sequence>MTEQDDEAIGNQKRASWRSKCRATLSKHIYDVQLRIGNGGAGQSGLIKALANAFIKSSVRNGSDPLAVEWYNMIPSRASTTCKDGTIDIGITYTPAAESIAIMKGFAKGPA</sequence>